<name>A0A9W5PL01_BACCE</name>
<sequence>MNLLIDALTYIIVGVIIIIAVRYRNYIDWFYLIYLFGMAVGGISSIMNHFLLGMLICDICAVIGIFFAIWQTKERISRKTDL</sequence>
<keyword evidence="1" id="KW-0472">Membrane</keyword>
<dbReference type="AlphaFoldDB" id="A0A9W5PL01"/>
<evidence type="ECO:0000313" key="3">
    <source>
        <dbReference type="Proteomes" id="UP000014018"/>
    </source>
</evidence>
<feature type="transmembrane region" description="Helical" evidence="1">
    <location>
        <begin position="6"/>
        <end position="23"/>
    </location>
</feature>
<dbReference type="EMBL" id="AHFB01000128">
    <property type="protein sequence ID" value="EOO26100.1"/>
    <property type="molecule type" value="Genomic_DNA"/>
</dbReference>
<comment type="caution">
    <text evidence="2">The sequence shown here is derived from an EMBL/GenBank/DDBJ whole genome shotgun (WGS) entry which is preliminary data.</text>
</comment>
<organism evidence="2 3">
    <name type="scientific">Bacillus cereus VD133</name>
    <dbReference type="NCBI Taxonomy" id="1053233"/>
    <lineage>
        <taxon>Bacteria</taxon>
        <taxon>Bacillati</taxon>
        <taxon>Bacillota</taxon>
        <taxon>Bacilli</taxon>
        <taxon>Bacillales</taxon>
        <taxon>Bacillaceae</taxon>
        <taxon>Bacillus</taxon>
        <taxon>Bacillus cereus group</taxon>
    </lineage>
</organism>
<evidence type="ECO:0000313" key="2">
    <source>
        <dbReference type="EMBL" id="EOO26100.1"/>
    </source>
</evidence>
<evidence type="ECO:0000256" key="1">
    <source>
        <dbReference type="SAM" id="Phobius"/>
    </source>
</evidence>
<feature type="transmembrane region" description="Helical" evidence="1">
    <location>
        <begin position="53"/>
        <end position="70"/>
    </location>
</feature>
<feature type="transmembrane region" description="Helical" evidence="1">
    <location>
        <begin position="30"/>
        <end position="47"/>
    </location>
</feature>
<keyword evidence="1" id="KW-1133">Transmembrane helix</keyword>
<dbReference type="Proteomes" id="UP000014018">
    <property type="component" value="Unassembled WGS sequence"/>
</dbReference>
<proteinExistence type="predicted"/>
<gene>
    <name evidence="2" type="ORF">IIU_06046</name>
</gene>
<accession>A0A9W5PL01</accession>
<reference evidence="2 3" key="1">
    <citation type="submission" date="2012-12" db="EMBL/GenBank/DDBJ databases">
        <title>The Genome Sequence of Bacillus cereus VD133.</title>
        <authorList>
            <consortium name="The Broad Institute Genome Sequencing Platform"/>
            <consortium name="The Broad Institute Genome Sequencing Center for Infectious Disease"/>
            <person name="Feldgarden M."/>
            <person name="Van der Auwera G.A."/>
            <person name="Mahillon J."/>
            <person name="Duprez V."/>
            <person name="Timmery S."/>
            <person name="Mattelet C."/>
            <person name="Dierick K."/>
            <person name="Sun M."/>
            <person name="Yu Z."/>
            <person name="Zhu L."/>
            <person name="Hu X."/>
            <person name="Shank E.B."/>
            <person name="Swiecicka I."/>
            <person name="Hansen B.M."/>
            <person name="Andrup L."/>
            <person name="Walker B."/>
            <person name="Young S.K."/>
            <person name="Zeng Q."/>
            <person name="Gargeya S."/>
            <person name="Fitzgerald M."/>
            <person name="Haas B."/>
            <person name="Abouelleil A."/>
            <person name="Alvarado L."/>
            <person name="Arachchi H.M."/>
            <person name="Berlin A.M."/>
            <person name="Chapman S.B."/>
            <person name="Dewar J."/>
            <person name="Goldberg J."/>
            <person name="Griggs A."/>
            <person name="Gujja S."/>
            <person name="Hansen M."/>
            <person name="Howarth C."/>
            <person name="Imamovic A."/>
            <person name="Larimer J."/>
            <person name="McCowan C."/>
            <person name="Murphy C."/>
            <person name="Neiman D."/>
            <person name="Pearson M."/>
            <person name="Priest M."/>
            <person name="Roberts A."/>
            <person name="Saif S."/>
            <person name="Shea T."/>
            <person name="Sisk P."/>
            <person name="Sykes S."/>
            <person name="Wortman J."/>
            <person name="Nusbaum C."/>
            <person name="Birren B."/>
        </authorList>
    </citation>
    <scope>NUCLEOTIDE SEQUENCE [LARGE SCALE GENOMIC DNA]</scope>
    <source>
        <strain evidence="2 3">VD133</strain>
    </source>
</reference>
<protein>
    <submittedName>
        <fullName evidence="2">Uncharacterized protein</fullName>
    </submittedName>
</protein>
<keyword evidence="1" id="KW-0812">Transmembrane</keyword>